<dbReference type="PANTHER" id="PTHR42920:SF5">
    <property type="entry name" value="EAMA DOMAIN-CONTAINING PROTEIN"/>
    <property type="match status" value="1"/>
</dbReference>
<gene>
    <name evidence="8" type="ORF">HHL10_08160</name>
</gene>
<evidence type="ECO:0000313" key="8">
    <source>
        <dbReference type="EMBL" id="NML14948.1"/>
    </source>
</evidence>
<evidence type="ECO:0000256" key="1">
    <source>
        <dbReference type="ARBA" id="ARBA00004651"/>
    </source>
</evidence>
<evidence type="ECO:0000313" key="9">
    <source>
        <dbReference type="Proteomes" id="UP000574067"/>
    </source>
</evidence>
<feature type="transmembrane region" description="Helical" evidence="6">
    <location>
        <begin position="29"/>
        <end position="45"/>
    </location>
</feature>
<keyword evidence="5 6" id="KW-0472">Membrane</keyword>
<dbReference type="GO" id="GO:0005886">
    <property type="term" value="C:plasma membrane"/>
    <property type="evidence" value="ECO:0007669"/>
    <property type="project" value="UniProtKB-SubCell"/>
</dbReference>
<evidence type="ECO:0000256" key="4">
    <source>
        <dbReference type="ARBA" id="ARBA00022989"/>
    </source>
</evidence>
<evidence type="ECO:0000256" key="6">
    <source>
        <dbReference type="SAM" id="Phobius"/>
    </source>
</evidence>
<dbReference type="SUPFAM" id="SSF103481">
    <property type="entry name" value="Multidrug resistance efflux transporter EmrE"/>
    <property type="match status" value="2"/>
</dbReference>
<keyword evidence="2" id="KW-1003">Cell membrane</keyword>
<dbReference type="RefSeq" id="WP_169159855.1">
    <property type="nucleotide sequence ID" value="NZ_JABBFW010000004.1"/>
</dbReference>
<dbReference type="InterPro" id="IPR051258">
    <property type="entry name" value="Diverse_Substrate_Transporter"/>
</dbReference>
<evidence type="ECO:0000259" key="7">
    <source>
        <dbReference type="Pfam" id="PF00892"/>
    </source>
</evidence>
<dbReference type="AlphaFoldDB" id="A0A848F707"/>
<name>A0A848F707_9BURK</name>
<evidence type="ECO:0000256" key="3">
    <source>
        <dbReference type="ARBA" id="ARBA00022692"/>
    </source>
</evidence>
<proteinExistence type="predicted"/>
<feature type="transmembrane region" description="Helical" evidence="6">
    <location>
        <begin position="89"/>
        <end position="108"/>
    </location>
</feature>
<feature type="domain" description="EamA" evidence="7">
    <location>
        <begin position="26"/>
        <end position="155"/>
    </location>
</feature>
<evidence type="ECO:0000256" key="5">
    <source>
        <dbReference type="ARBA" id="ARBA00023136"/>
    </source>
</evidence>
<keyword evidence="3 6" id="KW-0812">Transmembrane</keyword>
<evidence type="ECO:0000256" key="2">
    <source>
        <dbReference type="ARBA" id="ARBA00022475"/>
    </source>
</evidence>
<dbReference type="PANTHER" id="PTHR42920">
    <property type="entry name" value="OS03G0707200 PROTEIN-RELATED"/>
    <property type="match status" value="1"/>
</dbReference>
<comment type="caution">
    <text evidence="8">The sequence shown here is derived from an EMBL/GenBank/DDBJ whole genome shotgun (WGS) entry which is preliminary data.</text>
</comment>
<dbReference type="InterPro" id="IPR037185">
    <property type="entry name" value="EmrE-like"/>
</dbReference>
<organism evidence="8 9">
    <name type="scientific">Azohydromonas caseinilytica</name>
    <dbReference type="NCBI Taxonomy" id="2728836"/>
    <lineage>
        <taxon>Bacteria</taxon>
        <taxon>Pseudomonadati</taxon>
        <taxon>Pseudomonadota</taxon>
        <taxon>Betaproteobacteria</taxon>
        <taxon>Burkholderiales</taxon>
        <taxon>Sphaerotilaceae</taxon>
        <taxon>Azohydromonas</taxon>
    </lineage>
</organism>
<dbReference type="InterPro" id="IPR000620">
    <property type="entry name" value="EamA_dom"/>
</dbReference>
<feature type="transmembrane region" description="Helical" evidence="6">
    <location>
        <begin position="266"/>
        <end position="285"/>
    </location>
</feature>
<feature type="transmembrane region" description="Helical" evidence="6">
    <location>
        <begin position="114"/>
        <end position="133"/>
    </location>
</feature>
<feature type="domain" description="EamA" evidence="7">
    <location>
        <begin position="169"/>
        <end position="306"/>
    </location>
</feature>
<dbReference type="EMBL" id="JABBFW010000004">
    <property type="protein sequence ID" value="NML14948.1"/>
    <property type="molecule type" value="Genomic_DNA"/>
</dbReference>
<keyword evidence="9" id="KW-1185">Reference proteome</keyword>
<feature type="transmembrane region" description="Helical" evidence="6">
    <location>
        <begin position="199"/>
        <end position="221"/>
    </location>
</feature>
<feature type="transmembrane region" description="Helical" evidence="6">
    <location>
        <begin position="168"/>
        <end position="187"/>
    </location>
</feature>
<reference evidence="8 9" key="1">
    <citation type="submission" date="2020-04" db="EMBL/GenBank/DDBJ databases">
        <title>Azohydromonas sp. isolated from soil.</title>
        <authorList>
            <person name="Dahal R.H."/>
        </authorList>
    </citation>
    <scope>NUCLEOTIDE SEQUENCE [LARGE SCALE GENOMIC DNA]</scope>
    <source>
        <strain evidence="8 9">G-1-1-14</strain>
    </source>
</reference>
<feature type="transmembrane region" description="Helical" evidence="6">
    <location>
        <begin position="291"/>
        <end position="309"/>
    </location>
</feature>
<comment type="subcellular location">
    <subcellularLocation>
        <location evidence="1">Cell membrane</location>
        <topology evidence="1">Multi-pass membrane protein</topology>
    </subcellularLocation>
</comment>
<dbReference type="Proteomes" id="UP000574067">
    <property type="component" value="Unassembled WGS sequence"/>
</dbReference>
<sequence length="315" mass="33462">MARDDGIPAQGWRPGGGAWLRAGMGSGELMLLMVAAIWGSSYALAKLATQQMPVPEFLALRFSLTFLVLLPALKPLWGGHWRQGLQVGGLLGGNLLAIFVCETYGVSLTTATNAAFLISLCVAFTPLVEWLVLGQRPPARMFWAAGVSVLGAALLTDGGSGAAALPGGLGDGLMVLAALLRALMVCLTKRLAGRHALPALTLTALQAGVMALGALLLALLLRRGAWPPLPTDPMFWFSVGFLVLFCTVFAFFAQNYAAVRTSPSRVSMLMGCEPVFGALFALLWLGEALTWRVWSGGSLIVLATWWATAPRPQRR</sequence>
<accession>A0A848F707</accession>
<protein>
    <submittedName>
        <fullName evidence="8">DMT family transporter</fullName>
    </submittedName>
</protein>
<dbReference type="Pfam" id="PF00892">
    <property type="entry name" value="EamA"/>
    <property type="match status" value="2"/>
</dbReference>
<feature type="transmembrane region" description="Helical" evidence="6">
    <location>
        <begin position="233"/>
        <end position="254"/>
    </location>
</feature>
<feature type="transmembrane region" description="Helical" evidence="6">
    <location>
        <begin position="57"/>
        <end position="77"/>
    </location>
</feature>
<keyword evidence="4 6" id="KW-1133">Transmembrane helix</keyword>